<dbReference type="AlphaFoldDB" id="A0A4D7CVH1"/>
<reference evidence="1 2" key="1">
    <citation type="submission" date="2019-04" db="EMBL/GenBank/DDBJ databases">
        <title>Vagococcus sp. nov., isolated from faeces of yaks (Bos grunniens).</title>
        <authorList>
            <person name="Ge Y."/>
        </authorList>
    </citation>
    <scope>NUCLEOTIDE SEQUENCE [LARGE SCALE GENOMIC DNA]</scope>
    <source>
        <strain evidence="1 2">MN-17</strain>
    </source>
</reference>
<dbReference type="RefSeq" id="WP_136953131.1">
    <property type="nucleotide sequence ID" value="NZ_CP039712.1"/>
</dbReference>
<organism evidence="1 2">
    <name type="scientific">Vagococcus zengguangii</name>
    <dbReference type="NCBI Taxonomy" id="2571750"/>
    <lineage>
        <taxon>Bacteria</taxon>
        <taxon>Bacillati</taxon>
        <taxon>Bacillota</taxon>
        <taxon>Bacilli</taxon>
        <taxon>Lactobacillales</taxon>
        <taxon>Enterococcaceae</taxon>
        <taxon>Vagococcus</taxon>
    </lineage>
</organism>
<evidence type="ECO:0000313" key="2">
    <source>
        <dbReference type="Proteomes" id="UP000298615"/>
    </source>
</evidence>
<keyword evidence="2" id="KW-1185">Reference proteome</keyword>
<name>A0A4D7CVH1_9ENTE</name>
<dbReference type="KEGG" id="vao:FA707_04660"/>
<dbReference type="EMBL" id="CP039712">
    <property type="protein sequence ID" value="QCI86297.1"/>
    <property type="molecule type" value="Genomic_DNA"/>
</dbReference>
<dbReference type="OrthoDB" id="2200322at2"/>
<proteinExistence type="predicted"/>
<protein>
    <submittedName>
        <fullName evidence="1">Uncharacterized protein</fullName>
    </submittedName>
</protein>
<sequence>MNQESLPSIILVSLSNDSSKLSAQNQPIKPKLACQLKVGEADLRVYNGISQYILTTIVRELTNGSN</sequence>
<evidence type="ECO:0000313" key="1">
    <source>
        <dbReference type="EMBL" id="QCI86297.1"/>
    </source>
</evidence>
<accession>A0A4D7CVH1</accession>
<dbReference type="Proteomes" id="UP000298615">
    <property type="component" value="Chromosome"/>
</dbReference>
<gene>
    <name evidence="1" type="ORF">FA707_04660</name>
</gene>